<reference evidence="1 2" key="1">
    <citation type="submission" date="2020-07" db="EMBL/GenBank/DDBJ databases">
        <title>Comparative genomics of pyrophilous fungi reveals a link between fire events and developmental genes.</title>
        <authorList>
            <consortium name="DOE Joint Genome Institute"/>
            <person name="Steindorff A.S."/>
            <person name="Carver A."/>
            <person name="Calhoun S."/>
            <person name="Stillman K."/>
            <person name="Liu H."/>
            <person name="Lipzen A."/>
            <person name="Pangilinan J."/>
            <person name="Labutti K."/>
            <person name="Bruns T.D."/>
            <person name="Grigoriev I.V."/>
        </authorList>
    </citation>
    <scope>NUCLEOTIDE SEQUENCE [LARGE SCALE GENOMIC DNA]</scope>
    <source>
        <strain evidence="1 2">CBS 144469</strain>
    </source>
</reference>
<dbReference type="Proteomes" id="UP000521943">
    <property type="component" value="Unassembled WGS sequence"/>
</dbReference>
<feature type="non-terminal residue" evidence="1">
    <location>
        <position position="92"/>
    </location>
</feature>
<name>A0A8H6ME37_9AGAR</name>
<dbReference type="OrthoDB" id="2816594at2759"/>
<comment type="caution">
    <text evidence="1">The sequence shown here is derived from an EMBL/GenBank/DDBJ whole genome shotgun (WGS) entry which is preliminary data.</text>
</comment>
<gene>
    <name evidence="1" type="ORF">DFP72DRAFT_870414</name>
</gene>
<accession>A0A8H6ME37</accession>
<sequence>PCAYRILRYTEYTQCGHKEFIGETPIDCLDSECWISVKHNPACPRPIGCRCRRYWTQPERVTEGTVPTGLCSNCRRPPFPPRTAPPPTVSPE</sequence>
<dbReference type="AlphaFoldDB" id="A0A8H6ME37"/>
<proteinExistence type="predicted"/>
<keyword evidence="2" id="KW-1185">Reference proteome</keyword>
<dbReference type="EMBL" id="JACGCI010000003">
    <property type="protein sequence ID" value="KAF6765200.1"/>
    <property type="molecule type" value="Genomic_DNA"/>
</dbReference>
<evidence type="ECO:0000313" key="2">
    <source>
        <dbReference type="Proteomes" id="UP000521943"/>
    </source>
</evidence>
<evidence type="ECO:0000313" key="1">
    <source>
        <dbReference type="EMBL" id="KAF6765200.1"/>
    </source>
</evidence>
<protein>
    <submittedName>
        <fullName evidence="1">Uncharacterized protein</fullName>
    </submittedName>
</protein>
<organism evidence="1 2">
    <name type="scientific">Ephemerocybe angulata</name>
    <dbReference type="NCBI Taxonomy" id="980116"/>
    <lineage>
        <taxon>Eukaryota</taxon>
        <taxon>Fungi</taxon>
        <taxon>Dikarya</taxon>
        <taxon>Basidiomycota</taxon>
        <taxon>Agaricomycotina</taxon>
        <taxon>Agaricomycetes</taxon>
        <taxon>Agaricomycetidae</taxon>
        <taxon>Agaricales</taxon>
        <taxon>Agaricineae</taxon>
        <taxon>Psathyrellaceae</taxon>
        <taxon>Ephemerocybe</taxon>
    </lineage>
</organism>